<evidence type="ECO:0000256" key="4">
    <source>
        <dbReference type="ARBA" id="ARBA00022617"/>
    </source>
</evidence>
<dbReference type="InterPro" id="IPR051395">
    <property type="entry name" value="Cytochrome_c_Peroxidase/MauG"/>
</dbReference>
<evidence type="ECO:0000313" key="12">
    <source>
        <dbReference type="Proteomes" id="UP000820818"/>
    </source>
</evidence>
<evidence type="ECO:0000256" key="2">
    <source>
        <dbReference type="ARBA" id="ARBA00004196"/>
    </source>
</evidence>
<evidence type="ECO:0000256" key="5">
    <source>
        <dbReference type="ARBA" id="ARBA00022723"/>
    </source>
</evidence>
<dbReference type="Proteomes" id="UP000820818">
    <property type="component" value="Unassembled WGS sequence"/>
</dbReference>
<comment type="function">
    <text evidence="1">Electron carrier protein. The oxidized form of the cytochrome c heme group can accept an electron from the heme group of the cytochrome c1 subunit of cytochrome reductase. Cytochrome c then transfers this electron to the cytochrome oxidase complex, the final protein carrier in the mitochondrial electron-transport chain.</text>
</comment>
<proteinExistence type="inferred from homology"/>
<dbReference type="Pfam" id="PF03150">
    <property type="entry name" value="CCP_MauG"/>
    <property type="match status" value="1"/>
</dbReference>
<dbReference type="EMBL" id="WJBH02000119">
    <property type="protein sequence ID" value="KAI9550586.1"/>
    <property type="molecule type" value="Genomic_DNA"/>
</dbReference>
<evidence type="ECO:0000313" key="11">
    <source>
        <dbReference type="EMBL" id="KAI9550586.1"/>
    </source>
</evidence>
<reference evidence="11" key="1">
    <citation type="submission" date="2022-05" db="EMBL/GenBank/DDBJ databases">
        <title>A multi-omics perspective on studying reproductive biology in Daphnia sinensis.</title>
        <authorList>
            <person name="Jia J."/>
        </authorList>
    </citation>
    <scope>NUCLEOTIDE SEQUENCE</scope>
    <source>
        <strain evidence="11">WSL</strain>
    </source>
</reference>
<dbReference type="GO" id="GO:0009055">
    <property type="term" value="F:electron transfer activity"/>
    <property type="evidence" value="ECO:0007669"/>
    <property type="project" value="InterPro"/>
</dbReference>
<dbReference type="InterPro" id="IPR009056">
    <property type="entry name" value="Cyt_c-like_dom"/>
</dbReference>
<evidence type="ECO:0000256" key="1">
    <source>
        <dbReference type="ARBA" id="ARBA00002555"/>
    </source>
</evidence>
<dbReference type="Gene3D" id="1.10.760.10">
    <property type="entry name" value="Cytochrome c-like domain"/>
    <property type="match status" value="2"/>
</dbReference>
<feature type="domain" description="Cytochrome c" evidence="10">
    <location>
        <begin position="198"/>
        <end position="338"/>
    </location>
</feature>
<name>A0AAD5KVC5_9CRUS</name>
<comment type="subcellular location">
    <subcellularLocation>
        <location evidence="2">Cell envelope</location>
    </subcellularLocation>
</comment>
<keyword evidence="6" id="KW-0732">Signal</keyword>
<protein>
    <submittedName>
        <fullName evidence="11">Cytochrome c peroxidase-like</fullName>
    </submittedName>
</protein>
<evidence type="ECO:0000256" key="7">
    <source>
        <dbReference type="ARBA" id="ARBA00023002"/>
    </source>
</evidence>
<evidence type="ECO:0000256" key="8">
    <source>
        <dbReference type="ARBA" id="ARBA00023004"/>
    </source>
</evidence>
<keyword evidence="5 9" id="KW-0479">Metal-binding</keyword>
<organism evidence="11 12">
    <name type="scientific">Daphnia sinensis</name>
    <dbReference type="NCBI Taxonomy" id="1820382"/>
    <lineage>
        <taxon>Eukaryota</taxon>
        <taxon>Metazoa</taxon>
        <taxon>Ecdysozoa</taxon>
        <taxon>Arthropoda</taxon>
        <taxon>Crustacea</taxon>
        <taxon>Branchiopoda</taxon>
        <taxon>Diplostraca</taxon>
        <taxon>Cladocera</taxon>
        <taxon>Anomopoda</taxon>
        <taxon>Daphniidae</taxon>
        <taxon>Daphnia</taxon>
        <taxon>Daphnia similis group</taxon>
    </lineage>
</organism>
<dbReference type="InterPro" id="IPR004852">
    <property type="entry name" value="Di-haem_cyt_c_peroxidsae"/>
</dbReference>
<keyword evidence="11" id="KW-0575">Peroxidase</keyword>
<comment type="caution">
    <text evidence="11">The sequence shown here is derived from an EMBL/GenBank/DDBJ whole genome shotgun (WGS) entry which is preliminary data.</text>
</comment>
<dbReference type="GO" id="GO:0004130">
    <property type="term" value="F:cytochrome-c peroxidase activity"/>
    <property type="evidence" value="ECO:0007669"/>
    <property type="project" value="TreeGrafter"/>
</dbReference>
<dbReference type="GO" id="GO:0020037">
    <property type="term" value="F:heme binding"/>
    <property type="evidence" value="ECO:0007669"/>
    <property type="project" value="InterPro"/>
</dbReference>
<evidence type="ECO:0000256" key="3">
    <source>
        <dbReference type="ARBA" id="ARBA00006488"/>
    </source>
</evidence>
<evidence type="ECO:0000259" key="10">
    <source>
        <dbReference type="PROSITE" id="PS51007"/>
    </source>
</evidence>
<comment type="similarity">
    <text evidence="3">Belongs to the cytochrome c family.</text>
</comment>
<dbReference type="PANTHER" id="PTHR30600:SF10">
    <property type="entry name" value="BLL6722 PROTEIN"/>
    <property type="match status" value="1"/>
</dbReference>
<dbReference type="GO" id="GO:0046872">
    <property type="term" value="F:metal ion binding"/>
    <property type="evidence" value="ECO:0007669"/>
    <property type="project" value="UniProtKB-KW"/>
</dbReference>
<keyword evidence="8 9" id="KW-0408">Iron</keyword>
<dbReference type="AlphaFoldDB" id="A0AAD5KVC5"/>
<accession>A0AAD5KVC5</accession>
<keyword evidence="7" id="KW-0560">Oxidoreductase</keyword>
<evidence type="ECO:0000256" key="9">
    <source>
        <dbReference type="PROSITE-ProRule" id="PRU00433"/>
    </source>
</evidence>
<keyword evidence="4 9" id="KW-0349">Heme</keyword>
<dbReference type="InterPro" id="IPR036909">
    <property type="entry name" value="Cyt_c-like_dom_sf"/>
</dbReference>
<dbReference type="SUPFAM" id="SSF46626">
    <property type="entry name" value="Cytochrome c"/>
    <property type="match status" value="2"/>
</dbReference>
<evidence type="ECO:0000256" key="6">
    <source>
        <dbReference type="ARBA" id="ARBA00022729"/>
    </source>
</evidence>
<dbReference type="PROSITE" id="PS51007">
    <property type="entry name" value="CYTC"/>
    <property type="match status" value="1"/>
</dbReference>
<gene>
    <name evidence="11" type="ORF">GHT06_005833</name>
</gene>
<dbReference type="PANTHER" id="PTHR30600">
    <property type="entry name" value="CYTOCHROME C PEROXIDASE-RELATED"/>
    <property type="match status" value="1"/>
</dbReference>
<sequence>MLFYEPGIGLVGKNSTLRQTYSCSSCHVPENGFTPGRFQGVADGAIGFGKLGESRFKSPLYDGEDVDAQGARPLTMHNLAFVTNALWAGNFGSFGTNVGTEKAWRQDTLTEINFLGLEGLEANNMRALQVHRQMMNEAIADTLGYKHMFDKAFPDIPQSERYSLKTTAFAIAAYFRTIITNQAPFQRWLKGEKNAMTQQQKDGAMVFFGKAECTNCHRGAALNLMSYQALGVNNLYQSGYLVFRTGPSDKRNFGRGGFTGIAEDMHKFKVPQLYNLKNVGFYFHGASKRSLEDVVEYFDKGVPENKDVPQSQIAAAFKPLNLTAKEKADLTEFLKNGLYDPNIQRYVPQRVMSGKCFPNNDLISKIDMKCN</sequence>
<keyword evidence="12" id="KW-1185">Reference proteome</keyword>